<dbReference type="Pfam" id="PF15980">
    <property type="entry name" value="ComGF"/>
    <property type="match status" value="1"/>
</dbReference>
<dbReference type="OrthoDB" id="2231423at2"/>
<name>A0A0E2UAT0_9STRE</name>
<dbReference type="NCBIfam" id="NF041002">
    <property type="entry name" value="pilin_ComGF"/>
    <property type="match status" value="1"/>
</dbReference>
<dbReference type="PIRSF" id="PIRSF031611">
    <property type="entry name" value="Competence_ComGF"/>
    <property type="match status" value="1"/>
</dbReference>
<dbReference type="AlphaFoldDB" id="A0A0E2UAT0"/>
<dbReference type="InterPro" id="IPR016977">
    <property type="entry name" value="ComGF"/>
</dbReference>
<evidence type="ECO:0000313" key="2">
    <source>
        <dbReference type="Proteomes" id="UP000217465"/>
    </source>
</evidence>
<accession>A0A0E2UAT0</accession>
<gene>
    <name evidence="1" type="ORF">A9Y57_02062</name>
</gene>
<reference evidence="1 2" key="1">
    <citation type="submission" date="2016-06" db="EMBL/GenBank/DDBJ databases">
        <authorList>
            <person name="Haines A.N."/>
            <person name="Council K.R."/>
        </authorList>
    </citation>
    <scope>NUCLEOTIDE SEQUENCE [LARGE SCALE GENOMIC DNA]</scope>
    <source>
        <strain evidence="1 2">SP158-29</strain>
    </source>
</reference>
<organism evidence="1 2">
    <name type="scientific">Streptococcus parauberis</name>
    <dbReference type="NCBI Taxonomy" id="1348"/>
    <lineage>
        <taxon>Bacteria</taxon>
        <taxon>Bacillati</taxon>
        <taxon>Bacillota</taxon>
        <taxon>Bacilli</taxon>
        <taxon>Lactobacillales</taxon>
        <taxon>Streptococcaceae</taxon>
        <taxon>Streptococcus</taxon>
    </lineage>
</organism>
<comment type="caution">
    <text evidence="1">The sequence shown here is derived from an EMBL/GenBank/DDBJ whole genome shotgun (WGS) entry which is preliminary data.</text>
</comment>
<dbReference type="GeneID" id="61421480"/>
<dbReference type="Proteomes" id="UP000217465">
    <property type="component" value="Unassembled WGS sequence"/>
</dbReference>
<protein>
    <submittedName>
        <fullName evidence="1">Uncharacterized protein</fullName>
    </submittedName>
</protein>
<evidence type="ECO:0000313" key="1">
    <source>
        <dbReference type="EMBL" id="PCH10772.1"/>
    </source>
</evidence>
<dbReference type="EMBL" id="NSGR01000010">
    <property type="protein sequence ID" value="PCH10772.1"/>
    <property type="molecule type" value="Genomic_DNA"/>
</dbReference>
<dbReference type="RefSeq" id="WP_003102915.1">
    <property type="nucleotide sequence ID" value="NZ_BAWT01000004.1"/>
</dbReference>
<sequence>MLQKLVTKGFTLFEALIALLVISGSLLVYQGLTKSTFANMNYLSQSDQDSWLLFANQFRAELEGSQFIEIKGKKMLVKKDEKVVSFRLTEKNDFRKSAASGKGLNPMLLNLQDIQMTTVNHQLTLHLIWQSGLERDFIYAFEKPS</sequence>
<proteinExistence type="predicted"/>